<dbReference type="AlphaFoldDB" id="A0A819DXX1"/>
<dbReference type="Proteomes" id="UP000663844">
    <property type="component" value="Unassembled WGS sequence"/>
</dbReference>
<feature type="compositionally biased region" description="Polar residues" evidence="1">
    <location>
        <begin position="16"/>
        <end position="25"/>
    </location>
</feature>
<evidence type="ECO:0000313" key="4">
    <source>
        <dbReference type="Proteomes" id="UP000663844"/>
    </source>
</evidence>
<feature type="region of interest" description="Disordered" evidence="1">
    <location>
        <begin position="1"/>
        <end position="33"/>
    </location>
</feature>
<protein>
    <submittedName>
        <fullName evidence="3">Uncharacterized protein</fullName>
    </submittedName>
</protein>
<accession>A0A819DXX1</accession>
<sequence>MTFTSNEISETKNDEVNSSSSSGCTHSMDHEEIEHIDKSLSTKANEEQQFSVSSDYIDALVDCCKLQISINLFPLYEEKPS</sequence>
<reference evidence="3" key="1">
    <citation type="submission" date="2021-02" db="EMBL/GenBank/DDBJ databases">
        <authorList>
            <person name="Nowell W R."/>
        </authorList>
    </citation>
    <scope>NUCLEOTIDE SEQUENCE</scope>
</reference>
<proteinExistence type="predicted"/>
<dbReference type="EMBL" id="CAJOAZ010001655">
    <property type="protein sequence ID" value="CAF3840968.1"/>
    <property type="molecule type" value="Genomic_DNA"/>
</dbReference>
<evidence type="ECO:0000256" key="1">
    <source>
        <dbReference type="SAM" id="MobiDB-lite"/>
    </source>
</evidence>
<gene>
    <name evidence="2" type="ORF">JYZ213_LOCUS16529</name>
    <name evidence="3" type="ORF">OXD698_LOCUS20672</name>
</gene>
<organism evidence="3 4">
    <name type="scientific">Adineta steineri</name>
    <dbReference type="NCBI Taxonomy" id="433720"/>
    <lineage>
        <taxon>Eukaryota</taxon>
        <taxon>Metazoa</taxon>
        <taxon>Spiralia</taxon>
        <taxon>Gnathifera</taxon>
        <taxon>Rotifera</taxon>
        <taxon>Eurotatoria</taxon>
        <taxon>Bdelloidea</taxon>
        <taxon>Adinetida</taxon>
        <taxon>Adinetidae</taxon>
        <taxon>Adineta</taxon>
    </lineage>
</organism>
<dbReference type="Proteomes" id="UP000663845">
    <property type="component" value="Unassembled WGS sequence"/>
</dbReference>
<evidence type="ECO:0000313" key="3">
    <source>
        <dbReference type="EMBL" id="CAF3840968.1"/>
    </source>
</evidence>
<evidence type="ECO:0000313" key="2">
    <source>
        <dbReference type="EMBL" id="CAF1010981.1"/>
    </source>
</evidence>
<comment type="caution">
    <text evidence="3">The sequence shown here is derived from an EMBL/GenBank/DDBJ whole genome shotgun (WGS) entry which is preliminary data.</text>
</comment>
<name>A0A819DXX1_9BILA</name>
<dbReference type="EMBL" id="CAJNOG010000149">
    <property type="protein sequence ID" value="CAF1010981.1"/>
    <property type="molecule type" value="Genomic_DNA"/>
</dbReference>